<evidence type="ECO:0000256" key="5">
    <source>
        <dbReference type="ARBA" id="ARBA00022527"/>
    </source>
</evidence>
<dbReference type="Pfam" id="PF08064">
    <property type="entry name" value="UME"/>
    <property type="match status" value="1"/>
</dbReference>
<dbReference type="GO" id="GO:0006281">
    <property type="term" value="P:DNA repair"/>
    <property type="evidence" value="ECO:0007669"/>
    <property type="project" value="UniProtKB-KW"/>
</dbReference>
<evidence type="ECO:0000256" key="2">
    <source>
        <dbReference type="ARBA" id="ARBA00004370"/>
    </source>
</evidence>
<dbReference type="SMART" id="SM01343">
    <property type="entry name" value="FATC"/>
    <property type="match status" value="1"/>
</dbReference>
<evidence type="ECO:0000256" key="15">
    <source>
        <dbReference type="ARBA" id="ARBA00023242"/>
    </source>
</evidence>
<dbReference type="Gene3D" id="1.10.1070.11">
    <property type="entry name" value="Phosphatidylinositol 3-/4-kinase, catalytic domain"/>
    <property type="match status" value="1"/>
</dbReference>
<feature type="domain" description="FAT" evidence="20">
    <location>
        <begin position="1478"/>
        <end position="2031"/>
    </location>
</feature>
<dbReference type="InterPro" id="IPR016024">
    <property type="entry name" value="ARM-type_fold"/>
</dbReference>
<evidence type="ECO:0000256" key="12">
    <source>
        <dbReference type="ARBA" id="ARBA00022989"/>
    </source>
</evidence>
<dbReference type="Proteomes" id="UP000044841">
    <property type="component" value="Unassembled WGS sequence"/>
</dbReference>
<protein>
    <recommendedName>
        <fullName evidence="4">non-specific serine/threonine protein kinase</fullName>
        <ecNumber evidence="4">2.7.11.1</ecNumber>
    </recommendedName>
</protein>
<comment type="subcellular location">
    <subcellularLocation>
        <location evidence="2">Membrane</location>
    </subcellularLocation>
    <subcellularLocation>
        <location evidence="1">Nucleus</location>
    </subcellularLocation>
</comment>
<dbReference type="InterPro" id="IPR056802">
    <property type="entry name" value="ATR-like_M-HEAT"/>
</dbReference>
<dbReference type="PROSITE" id="PS50290">
    <property type="entry name" value="PI3_4_KINASE_3"/>
    <property type="match status" value="1"/>
</dbReference>
<evidence type="ECO:0000313" key="22">
    <source>
        <dbReference type="EMBL" id="CUA70399.1"/>
    </source>
</evidence>
<evidence type="ECO:0000259" key="21">
    <source>
        <dbReference type="PROSITE" id="PS51190"/>
    </source>
</evidence>
<dbReference type="GO" id="GO:0016020">
    <property type="term" value="C:membrane"/>
    <property type="evidence" value="ECO:0007669"/>
    <property type="project" value="UniProtKB-SubCell"/>
</dbReference>
<feature type="compositionally biased region" description="Basic and acidic residues" evidence="18">
    <location>
        <begin position="2410"/>
        <end position="2431"/>
    </location>
</feature>
<keyword evidence="13" id="KW-0472">Membrane</keyword>
<evidence type="ECO:0000256" key="16">
    <source>
        <dbReference type="ARBA" id="ARBA00047899"/>
    </source>
</evidence>
<dbReference type="GO" id="GO:0000723">
    <property type="term" value="P:telomere maintenance"/>
    <property type="evidence" value="ECO:0007669"/>
    <property type="project" value="TreeGrafter"/>
</dbReference>
<dbReference type="Pfam" id="PF25030">
    <property type="entry name" value="M-HEAT_ATR"/>
    <property type="match status" value="1"/>
</dbReference>
<dbReference type="InterPro" id="IPR036940">
    <property type="entry name" value="PI3/4_kinase_cat_sf"/>
</dbReference>
<evidence type="ECO:0000256" key="17">
    <source>
        <dbReference type="ARBA" id="ARBA00048679"/>
    </source>
</evidence>
<dbReference type="SUPFAM" id="SSF56112">
    <property type="entry name" value="Protein kinase-like (PK-like)"/>
    <property type="match status" value="1"/>
</dbReference>
<dbReference type="SMART" id="SM00146">
    <property type="entry name" value="PI3Kc"/>
    <property type="match status" value="1"/>
</dbReference>
<evidence type="ECO:0000256" key="18">
    <source>
        <dbReference type="SAM" id="MobiDB-lite"/>
    </source>
</evidence>
<reference evidence="22 23" key="1">
    <citation type="submission" date="2015-07" db="EMBL/GenBank/DDBJ databases">
        <authorList>
            <person name="Noorani M."/>
        </authorList>
    </citation>
    <scope>NUCLEOTIDE SEQUENCE [LARGE SCALE GENOMIC DNA]</scope>
    <source>
        <strain evidence="22">BBA 69670</strain>
    </source>
</reference>
<feature type="domain" description="PI3K/PI4K catalytic" evidence="19">
    <location>
        <begin position="2133"/>
        <end position="2446"/>
    </location>
</feature>
<evidence type="ECO:0000256" key="9">
    <source>
        <dbReference type="ARBA" id="ARBA00022763"/>
    </source>
</evidence>
<dbReference type="Pfam" id="PF02259">
    <property type="entry name" value="FAT"/>
    <property type="match status" value="1"/>
</dbReference>
<feature type="region of interest" description="Disordered" evidence="18">
    <location>
        <begin position="2410"/>
        <end position="2443"/>
    </location>
</feature>
<dbReference type="PANTHER" id="PTHR11139:SF125">
    <property type="entry name" value="SERINE_THREONINE-PROTEIN KINASE MEC1"/>
    <property type="match status" value="1"/>
</dbReference>
<dbReference type="PROSITE" id="PS51190">
    <property type="entry name" value="FATC"/>
    <property type="match status" value="1"/>
</dbReference>
<organism evidence="22 23">
    <name type="scientific">Rhizoctonia solani</name>
    <dbReference type="NCBI Taxonomy" id="456999"/>
    <lineage>
        <taxon>Eukaryota</taxon>
        <taxon>Fungi</taxon>
        <taxon>Dikarya</taxon>
        <taxon>Basidiomycota</taxon>
        <taxon>Agaricomycotina</taxon>
        <taxon>Agaricomycetes</taxon>
        <taxon>Cantharellales</taxon>
        <taxon>Ceratobasidiaceae</taxon>
        <taxon>Rhizoctonia</taxon>
    </lineage>
</organism>
<keyword evidence="7" id="KW-0812">Transmembrane</keyword>
<dbReference type="Pfam" id="PF02260">
    <property type="entry name" value="FATC"/>
    <property type="match status" value="1"/>
</dbReference>
<dbReference type="Gene3D" id="3.30.1010.10">
    <property type="entry name" value="Phosphatidylinositol 3-kinase Catalytic Subunit, Chain A, domain 4"/>
    <property type="match status" value="1"/>
</dbReference>
<keyword evidence="23" id="KW-1185">Reference proteome</keyword>
<dbReference type="PANTHER" id="PTHR11139">
    <property type="entry name" value="ATAXIA TELANGIECTASIA MUTATED ATM -RELATED"/>
    <property type="match status" value="1"/>
</dbReference>
<dbReference type="InterPro" id="IPR012993">
    <property type="entry name" value="UME"/>
</dbReference>
<dbReference type="InterPro" id="IPR056552">
    <property type="entry name" value="Ribonucl_Kappa"/>
</dbReference>
<dbReference type="EMBL" id="CYGV01001112">
    <property type="protein sequence ID" value="CUA70399.1"/>
    <property type="molecule type" value="Genomic_DNA"/>
</dbReference>
<feature type="region of interest" description="Disordered" evidence="18">
    <location>
        <begin position="488"/>
        <end position="511"/>
    </location>
</feature>
<comment type="catalytic activity">
    <reaction evidence="17">
        <text>L-seryl-[protein] + ATP = O-phospho-L-seryl-[protein] + ADP + H(+)</text>
        <dbReference type="Rhea" id="RHEA:17989"/>
        <dbReference type="Rhea" id="RHEA-COMP:9863"/>
        <dbReference type="Rhea" id="RHEA-COMP:11604"/>
        <dbReference type="ChEBI" id="CHEBI:15378"/>
        <dbReference type="ChEBI" id="CHEBI:29999"/>
        <dbReference type="ChEBI" id="CHEBI:30616"/>
        <dbReference type="ChEBI" id="CHEBI:83421"/>
        <dbReference type="ChEBI" id="CHEBI:456216"/>
        <dbReference type="EC" id="2.7.11.1"/>
    </reaction>
</comment>
<dbReference type="PROSITE" id="PS51189">
    <property type="entry name" value="FAT"/>
    <property type="match status" value="1"/>
</dbReference>
<keyword evidence="8" id="KW-0547">Nucleotide-binding</keyword>
<name>A0A0K6FW85_9AGAM</name>
<keyword evidence="12" id="KW-1133">Transmembrane helix</keyword>
<evidence type="ECO:0000259" key="19">
    <source>
        <dbReference type="PROSITE" id="PS50290"/>
    </source>
</evidence>
<dbReference type="GO" id="GO:0005524">
    <property type="term" value="F:ATP binding"/>
    <property type="evidence" value="ECO:0007669"/>
    <property type="project" value="UniProtKB-KW"/>
</dbReference>
<evidence type="ECO:0000313" key="23">
    <source>
        <dbReference type="Proteomes" id="UP000044841"/>
    </source>
</evidence>
<dbReference type="InterPro" id="IPR057564">
    <property type="entry name" value="HEAT_ATR"/>
</dbReference>
<dbReference type="InterPro" id="IPR011009">
    <property type="entry name" value="Kinase-like_dom_sf"/>
</dbReference>
<dbReference type="InterPro" id="IPR000403">
    <property type="entry name" value="PI3/4_kinase_cat_dom"/>
</dbReference>
<dbReference type="Pfam" id="PF23489">
    <property type="entry name" value="V-ATPase_su_f"/>
    <property type="match status" value="1"/>
</dbReference>
<sequence>MGYGFSHNWPALMGSTNDPENGQAVGSTCYAAAVIYAGMIAFCGCQARIKLNMDYDGLPPATQPLALLDNRSTKQVIELLQTLSQGLTLPEDGSWLLTNHPDNQHILSLLFTLSDSILKCFPRPGKDPWEPEWGKLCILSLETQARALSKVAVLYDEKKTRPPNGFERTERAWLAMLFSDLGLANAWLLGEDSRVLDSEGLEKIVQGCVDASAAMLRFLGCGLMLGEDPERPAWEVLKPCLDELLKFLAGIRDRSRTIGCYPLEVSLFTTPRLYAANNVPEPPALISFPVISSRALLTVGIGALSMLVSTLSSPLSSDPFLKSYRQSTASAICDVFTLLEVHHDPGSLIRLLRLTSTWLDERPSESMGIAARVWRLVIRRIHAGASPNEPQWNAVDDEMAKIIGYIKLETTGASWPDVQALVAFCASNDTMSNLRVALCQLLTTQIQLLPHEALQAFQNTPVDVDDSSKVLLDLRRVVDARVQITSSQSAVKPGKRKRDDQSELEADANGDVVMKDASQVSAENSSQKRASFEYISSNVFNQRQDWLVGGLGSDKESYEAYEGRVLGSVMAALENQSLVSTDSWVSVPCALAHPSSMEKRCPPVRSGSAKTVSTFFELCMRLSSTQGVAAYDGLASALKHLNPEHCASALGALAVDKMMILLTNGLERPERSVRLAAGRAMVQFIETRQRMPGNHQDLTARPLAIMNRLALEGKGSTKETALSILCDIGKVASEYVLGQVILIHITLLQQQNLVIKGLAYAQILELTSFLNKAPFQLLSPYFKLITPLIIDKLSTSSSVLHDVCQLLTVSPRDFLTYTRASALAAAIRSRNKAVIDLIAGHVEQNTGALLLDNAQEYLTEILLVGDEASVRKSMSFLCRDVLNEIIQRRTRKADGMTEARLLGSCGAPLIGELVIQLGSEDGQRQEKAHWAIRYIAQQITLERGERATPAIDLPAFLTNHLLGIVMHINDALQDVRGKATVAQKTQMIRSLGVVVGLVGTTSSFVSHQIMATLQSMIRIPGLSEATLSTWFSFIQTLSLMDASSLLGVTTATIVRHWKNITPSAREWALKILQYLLVDNGRDIRQHIDAAVSFSPVEDLKHFNKQVKRLCSTSKKDPLESLLARCRNENMNVAVQSLIDLKSYLLKHRATIEGYMVGDIFNPWLGRTMKVLFEAACREGDGCEVLHAEAFECIGIVGALDPDRLDMQAGSQDQMVMHNFEDEEEAIWFTMHLISDVLVGAYRSTTDLKYQRHLAYAIQELSKQCGFTNALVKNGSLPVPTKVRTRWKCLSPEVIEIVGPLLEGRFTIQSKPAVVPQFPIYSNSPTYREWVQTWTAYLISCVKSDRAAKIFEVFRPPIRNQDVRVAKQILPHLIIAVSQSEEDLSHITQEIVTVLKDQIDSVDGISNPRKTLSAQTVFDLMDQLNRWIRNKNQEAVRKRAELRRGRNQARDPTGHPAIVTLEYQRAKVESLLSTIDNELLSNAAFRCRAFARSLMSFEKEIVSKREKGKTEQELQPLYERLHEIYANLDEPDGMEGVSKLVISPSLEQQIRGHEMTGRWTSAQSCWEIQLQQEPNNLEPHIGLLRCLRNLGHHDAMKTHIHGLLSNHPLWESQLADFAVEGAWTLGDLDAIKRLTSDSQRQSPEMTLGRLLLSAQKDARKEFNAILGNARSIFGGAITANGPTSYRRSYEAVVHLHMAREIESIYDAARATLGNITSSLDNRFKSLLPTFRIQEPVLSMRRTAFNLFSGKVPQIQGEIGQAWLISSKIALKASHFQTAYSSILQAQRNEMAFSFIQGCKLTKALGEPLRALQEITHAVENPPKLDLTQPNSPNCDRRLMAKALLLRARWTHEADRYESNEVISRFAAASQMLDQWESPHFRLGQYYDDAFKSLDILGQLSQGANMNMFTCKYYVEAMKFGSKYIYQTMPRLLTIWADMAQLDYIVAYERNKNASLPPGAEATYKAYKSINSVMGEAINTLKPFQWFTALPQLLSRVTHPNRLAYKCLSKIIISVLITFPQQALWCVSPLGQSRNPERAGRGRDILEKTQGAGDEVRELIMQSRAMVWELLKMSEREVPDNEHILSMQKHFTALSRLAPSKLIMPLQEYLTVNLPVSPAIAYQPFPPNIPRFNRFNDEVEVMKSLQKPRKITALSEEGLTYIFLCKPKDDLRKDARLMDFNSMINKLLKKNAESRRRQLLDIRTYAVVILNEECGFLEWVLNTTGYRNIITSLYEQRGLTIYQKQVMDWVSHKVRHIKDEKEIHDYWVKKAIPSVLINLHEYFVSYFSEPTAWLSSRLAYTRTTAVMSMVGHILGLGDRHGENLMFDTVNGDLVHVDLNCLFERGTTFEIPETVPFRLTANMVDGFGVTGVEGAFRTACEVTMHLLRDNYGSLISVLDAFVHDPLVEWEDQKRKNERDARIRQKSGKTIDPRGRPGSSTSIGSTDIKELARNAMLPIGRKIQGVGRDNRVMTVSNQVEALIREATDPVRLAKMYVGWMSWI</sequence>
<keyword evidence="11" id="KW-0067">ATP-binding</keyword>
<comment type="catalytic activity">
    <reaction evidence="16">
        <text>L-threonyl-[protein] + ATP = O-phospho-L-threonyl-[protein] + ADP + H(+)</text>
        <dbReference type="Rhea" id="RHEA:46608"/>
        <dbReference type="Rhea" id="RHEA-COMP:11060"/>
        <dbReference type="Rhea" id="RHEA-COMP:11605"/>
        <dbReference type="ChEBI" id="CHEBI:15378"/>
        <dbReference type="ChEBI" id="CHEBI:30013"/>
        <dbReference type="ChEBI" id="CHEBI:30616"/>
        <dbReference type="ChEBI" id="CHEBI:61977"/>
        <dbReference type="ChEBI" id="CHEBI:456216"/>
        <dbReference type="EC" id="2.7.11.1"/>
    </reaction>
</comment>
<dbReference type="SUPFAM" id="SSF48371">
    <property type="entry name" value="ARM repeat"/>
    <property type="match status" value="1"/>
</dbReference>
<dbReference type="GO" id="GO:0004674">
    <property type="term" value="F:protein serine/threonine kinase activity"/>
    <property type="evidence" value="ECO:0007669"/>
    <property type="project" value="UniProtKB-KW"/>
</dbReference>
<gene>
    <name evidence="22" type="primary">atr</name>
    <name evidence="22" type="ORF">RSOLAG22IIIB_00762</name>
</gene>
<dbReference type="Pfam" id="PF00454">
    <property type="entry name" value="PI3_PI4_kinase"/>
    <property type="match status" value="1"/>
</dbReference>
<evidence type="ECO:0000256" key="13">
    <source>
        <dbReference type="ARBA" id="ARBA00023136"/>
    </source>
</evidence>
<evidence type="ECO:0000256" key="11">
    <source>
        <dbReference type="ARBA" id="ARBA00022840"/>
    </source>
</evidence>
<keyword evidence="10" id="KW-0418">Kinase</keyword>
<dbReference type="EC" id="2.7.11.1" evidence="4"/>
<dbReference type="SMART" id="SM00802">
    <property type="entry name" value="UME"/>
    <property type="match status" value="1"/>
</dbReference>
<evidence type="ECO:0000256" key="6">
    <source>
        <dbReference type="ARBA" id="ARBA00022679"/>
    </source>
</evidence>
<evidence type="ECO:0000256" key="4">
    <source>
        <dbReference type="ARBA" id="ARBA00012513"/>
    </source>
</evidence>
<keyword evidence="5" id="KW-0723">Serine/threonine-protein kinase</keyword>
<dbReference type="GO" id="GO:0005694">
    <property type="term" value="C:chromosome"/>
    <property type="evidence" value="ECO:0007669"/>
    <property type="project" value="TreeGrafter"/>
</dbReference>
<dbReference type="InterPro" id="IPR014009">
    <property type="entry name" value="PIK_FAT"/>
</dbReference>
<keyword evidence="15" id="KW-0539">Nucleus</keyword>
<dbReference type="GO" id="GO:0000077">
    <property type="term" value="P:DNA damage checkpoint signaling"/>
    <property type="evidence" value="ECO:0007669"/>
    <property type="project" value="TreeGrafter"/>
</dbReference>
<evidence type="ECO:0000259" key="20">
    <source>
        <dbReference type="PROSITE" id="PS51189"/>
    </source>
</evidence>
<dbReference type="Pfam" id="PF23593">
    <property type="entry name" value="HEAT_ATR"/>
    <property type="match status" value="1"/>
</dbReference>
<keyword evidence="6" id="KW-0808">Transferase</keyword>
<dbReference type="CDD" id="cd00892">
    <property type="entry name" value="PIKKc_ATR"/>
    <property type="match status" value="1"/>
</dbReference>
<feature type="domain" description="FATC" evidence="21">
    <location>
        <begin position="2467"/>
        <end position="2499"/>
    </location>
</feature>
<evidence type="ECO:0000256" key="7">
    <source>
        <dbReference type="ARBA" id="ARBA00022692"/>
    </source>
</evidence>
<evidence type="ECO:0000256" key="10">
    <source>
        <dbReference type="ARBA" id="ARBA00022777"/>
    </source>
</evidence>
<evidence type="ECO:0000256" key="3">
    <source>
        <dbReference type="ARBA" id="ARBA00010769"/>
    </source>
</evidence>
<comment type="similarity">
    <text evidence="3">Belongs to the PI3/PI4-kinase family. ATM subfamily.</text>
</comment>
<dbReference type="InterPro" id="IPR003152">
    <property type="entry name" value="FATC_dom"/>
</dbReference>
<dbReference type="InterPro" id="IPR050517">
    <property type="entry name" value="DDR_Repair_Kinase"/>
</dbReference>
<dbReference type="GO" id="GO:0005634">
    <property type="term" value="C:nucleus"/>
    <property type="evidence" value="ECO:0007669"/>
    <property type="project" value="UniProtKB-SubCell"/>
</dbReference>
<dbReference type="InterPro" id="IPR003151">
    <property type="entry name" value="PIK-rel_kinase_FAT"/>
</dbReference>
<dbReference type="InterPro" id="IPR018936">
    <property type="entry name" value="PI3/4_kinase_CS"/>
</dbReference>
<keyword evidence="9" id="KW-0227">DNA damage</keyword>
<accession>A0A0K6FW85</accession>
<keyword evidence="14" id="KW-0234">DNA repair</keyword>
<evidence type="ECO:0000256" key="14">
    <source>
        <dbReference type="ARBA" id="ARBA00023204"/>
    </source>
</evidence>
<proteinExistence type="inferred from homology"/>
<evidence type="ECO:0000256" key="1">
    <source>
        <dbReference type="ARBA" id="ARBA00004123"/>
    </source>
</evidence>
<evidence type="ECO:0000256" key="8">
    <source>
        <dbReference type="ARBA" id="ARBA00022741"/>
    </source>
</evidence>
<dbReference type="PROSITE" id="PS00916">
    <property type="entry name" value="PI3_4_KINASE_2"/>
    <property type="match status" value="1"/>
</dbReference>